<dbReference type="PROSITE" id="PS50887">
    <property type="entry name" value="GGDEF"/>
    <property type="match status" value="1"/>
</dbReference>
<dbReference type="SMART" id="SM00267">
    <property type="entry name" value="GGDEF"/>
    <property type="match status" value="1"/>
</dbReference>
<keyword evidence="1" id="KW-0812">Transmembrane</keyword>
<keyword evidence="1" id="KW-0472">Membrane</keyword>
<keyword evidence="4" id="KW-1185">Reference proteome</keyword>
<accession>A0A8I0ADU7</accession>
<dbReference type="Pfam" id="PF00990">
    <property type="entry name" value="GGDEF"/>
    <property type="match status" value="1"/>
</dbReference>
<feature type="transmembrane region" description="Helical" evidence="1">
    <location>
        <begin position="162"/>
        <end position="183"/>
    </location>
</feature>
<feature type="transmembrane region" description="Helical" evidence="1">
    <location>
        <begin position="81"/>
        <end position="103"/>
    </location>
</feature>
<evidence type="ECO:0000313" key="3">
    <source>
        <dbReference type="EMBL" id="MBC5650817.1"/>
    </source>
</evidence>
<reference evidence="3 4" key="1">
    <citation type="submission" date="2020-08" db="EMBL/GenBank/DDBJ databases">
        <title>Genome public.</title>
        <authorList>
            <person name="Liu C."/>
            <person name="Sun Q."/>
        </authorList>
    </citation>
    <scope>NUCLEOTIDE SEQUENCE [LARGE SCALE GENOMIC DNA]</scope>
    <source>
        <strain evidence="3 4">BX17</strain>
    </source>
</reference>
<dbReference type="EMBL" id="JACOOT010000014">
    <property type="protein sequence ID" value="MBC5650817.1"/>
    <property type="molecule type" value="Genomic_DNA"/>
</dbReference>
<comment type="caution">
    <text evidence="3">The sequence shown here is derived from an EMBL/GenBank/DDBJ whole genome shotgun (WGS) entry which is preliminary data.</text>
</comment>
<dbReference type="NCBIfam" id="TIGR00254">
    <property type="entry name" value="GGDEF"/>
    <property type="match status" value="1"/>
</dbReference>
<sequence length="362" mass="42198">MLKELCGRFYSLLKKEAAHENEPQRILFLLRNIMLLLGLYFLIFPLVMCLVSPRTRGWIGYVFAVLAALIFFGTYRLRVRTGVVMCVTLQLAWVVIFILMYGWDCGIQHLMFEMLVLVYFAIYNGVGYKIGYTAFLFAVRFVLFVYCRRNQPYYGLTENATVVLQIMNMILSFVLMGVVCAMFSSNVESAEKKLVLYNEQLKKQAGTDPLTGLWNRRQMMRYITEKHQKDSNMAFTLGMGDIDFFKKINDNWGHDCGDAVLVWITRHMSEVLGEHARLCRWGGEEFIFFFPDMNGDQVCEILNVLRMRLDNDPFDWKGEWLKVTMTFGVEENDFSSSIDTLLKNVDDKLYMGKKQGRDRVIY</sequence>
<evidence type="ECO:0000313" key="4">
    <source>
        <dbReference type="Proteomes" id="UP000652847"/>
    </source>
</evidence>
<evidence type="ECO:0000259" key="2">
    <source>
        <dbReference type="PROSITE" id="PS50887"/>
    </source>
</evidence>
<evidence type="ECO:0000256" key="1">
    <source>
        <dbReference type="SAM" id="Phobius"/>
    </source>
</evidence>
<dbReference type="PANTHER" id="PTHR45138:SF9">
    <property type="entry name" value="DIGUANYLATE CYCLASE DGCM-RELATED"/>
    <property type="match status" value="1"/>
</dbReference>
<dbReference type="InterPro" id="IPR050469">
    <property type="entry name" value="Diguanylate_Cyclase"/>
</dbReference>
<dbReference type="AlphaFoldDB" id="A0A8I0ADU7"/>
<dbReference type="RefSeq" id="WP_178105306.1">
    <property type="nucleotide sequence ID" value="NZ_JACOOT010000014.1"/>
</dbReference>
<feature type="domain" description="GGDEF" evidence="2">
    <location>
        <begin position="233"/>
        <end position="362"/>
    </location>
</feature>
<proteinExistence type="predicted"/>
<name>A0A8I0ADU7_9FIRM</name>
<dbReference type="GO" id="GO:0052621">
    <property type="term" value="F:diguanylate cyclase activity"/>
    <property type="evidence" value="ECO:0007669"/>
    <property type="project" value="TreeGrafter"/>
</dbReference>
<feature type="transmembrane region" description="Helical" evidence="1">
    <location>
        <begin position="33"/>
        <end position="51"/>
    </location>
</feature>
<dbReference type="Proteomes" id="UP000652847">
    <property type="component" value="Unassembled WGS sequence"/>
</dbReference>
<dbReference type="CDD" id="cd01949">
    <property type="entry name" value="GGDEF"/>
    <property type="match status" value="1"/>
</dbReference>
<keyword evidence="1" id="KW-1133">Transmembrane helix</keyword>
<organism evidence="3 4">
    <name type="scientific">Blautia segnis</name>
    <dbReference type="NCBI Taxonomy" id="2763030"/>
    <lineage>
        <taxon>Bacteria</taxon>
        <taxon>Bacillati</taxon>
        <taxon>Bacillota</taxon>
        <taxon>Clostridia</taxon>
        <taxon>Lachnospirales</taxon>
        <taxon>Lachnospiraceae</taxon>
        <taxon>Blautia</taxon>
    </lineage>
</organism>
<dbReference type="InterPro" id="IPR029787">
    <property type="entry name" value="Nucleotide_cyclase"/>
</dbReference>
<feature type="transmembrane region" description="Helical" evidence="1">
    <location>
        <begin position="115"/>
        <end position="142"/>
    </location>
</feature>
<dbReference type="Gene3D" id="3.30.70.270">
    <property type="match status" value="1"/>
</dbReference>
<dbReference type="SUPFAM" id="SSF55073">
    <property type="entry name" value="Nucleotide cyclase"/>
    <property type="match status" value="1"/>
</dbReference>
<dbReference type="InterPro" id="IPR043128">
    <property type="entry name" value="Rev_trsase/Diguanyl_cyclase"/>
</dbReference>
<gene>
    <name evidence="3" type="ORF">H8S54_06750</name>
</gene>
<dbReference type="PANTHER" id="PTHR45138">
    <property type="entry name" value="REGULATORY COMPONENTS OF SENSORY TRANSDUCTION SYSTEM"/>
    <property type="match status" value="1"/>
</dbReference>
<dbReference type="InterPro" id="IPR000160">
    <property type="entry name" value="GGDEF_dom"/>
</dbReference>
<protein>
    <submittedName>
        <fullName evidence="3">GGDEF domain-containing protein</fullName>
    </submittedName>
</protein>
<feature type="transmembrane region" description="Helical" evidence="1">
    <location>
        <begin position="58"/>
        <end position="75"/>
    </location>
</feature>